<dbReference type="Proteomes" id="UP000007590">
    <property type="component" value="Chromosome"/>
</dbReference>
<organism evidence="9 10">
    <name type="scientific">Solitalea canadensis (strain ATCC 29591 / DSM 3403 / JCM 21819 / LMG 8368 / NBRC 15130 / NCIMB 12057 / USAM 9D)</name>
    <name type="common">Flexibacter canadensis</name>
    <dbReference type="NCBI Taxonomy" id="929556"/>
    <lineage>
        <taxon>Bacteria</taxon>
        <taxon>Pseudomonadati</taxon>
        <taxon>Bacteroidota</taxon>
        <taxon>Sphingobacteriia</taxon>
        <taxon>Sphingobacteriales</taxon>
        <taxon>Sphingobacteriaceae</taxon>
        <taxon>Solitalea</taxon>
    </lineage>
</organism>
<dbReference type="GO" id="GO:0008137">
    <property type="term" value="F:NADH dehydrogenase (ubiquinone) activity"/>
    <property type="evidence" value="ECO:0007669"/>
    <property type="project" value="InterPro"/>
</dbReference>
<name>H8KY12_SOLCM</name>
<feature type="transmembrane region" description="Helical" evidence="6">
    <location>
        <begin position="277"/>
        <end position="299"/>
    </location>
</feature>
<dbReference type="InterPro" id="IPR003945">
    <property type="entry name" value="NU5C-like"/>
</dbReference>
<feature type="transmembrane region" description="Helical" evidence="6">
    <location>
        <begin position="41"/>
        <end position="62"/>
    </location>
</feature>
<evidence type="ECO:0000256" key="4">
    <source>
        <dbReference type="ARBA" id="ARBA00023136"/>
    </source>
</evidence>
<dbReference type="InterPro" id="IPR018393">
    <property type="entry name" value="NADHpl_OxRdtase_5_subgr"/>
</dbReference>
<evidence type="ECO:0000259" key="8">
    <source>
        <dbReference type="Pfam" id="PF00662"/>
    </source>
</evidence>
<dbReference type="PRINTS" id="PR01434">
    <property type="entry name" value="NADHDHGNASE5"/>
</dbReference>
<dbReference type="PANTHER" id="PTHR42829:SF2">
    <property type="entry name" value="NADH-UBIQUINONE OXIDOREDUCTASE CHAIN 5"/>
    <property type="match status" value="1"/>
</dbReference>
<dbReference type="KEGG" id="scn:Solca_0625"/>
<dbReference type="eggNOG" id="COG1009">
    <property type="taxonomic scope" value="Bacteria"/>
</dbReference>
<dbReference type="GO" id="GO:0003954">
    <property type="term" value="F:NADH dehydrogenase activity"/>
    <property type="evidence" value="ECO:0007669"/>
    <property type="project" value="TreeGrafter"/>
</dbReference>
<feature type="transmembrane region" description="Helical" evidence="6">
    <location>
        <begin position="236"/>
        <end position="256"/>
    </location>
</feature>
<feature type="transmembrane region" description="Helical" evidence="6">
    <location>
        <begin position="357"/>
        <end position="379"/>
    </location>
</feature>
<evidence type="ECO:0000256" key="3">
    <source>
        <dbReference type="ARBA" id="ARBA00022989"/>
    </source>
</evidence>
<keyword evidence="3 6" id="KW-1133">Transmembrane helix</keyword>
<dbReference type="OrthoDB" id="9807568at2"/>
<dbReference type="GO" id="GO:0016020">
    <property type="term" value="C:membrane"/>
    <property type="evidence" value="ECO:0007669"/>
    <property type="project" value="UniProtKB-SubCell"/>
</dbReference>
<evidence type="ECO:0000256" key="6">
    <source>
        <dbReference type="SAM" id="Phobius"/>
    </source>
</evidence>
<dbReference type="STRING" id="929556.Solca_0625"/>
<feature type="transmembrane region" description="Helical" evidence="6">
    <location>
        <begin position="305"/>
        <end position="326"/>
    </location>
</feature>
<feature type="transmembrane region" description="Helical" evidence="6">
    <location>
        <begin position="145"/>
        <end position="164"/>
    </location>
</feature>
<dbReference type="NCBIfam" id="NF005141">
    <property type="entry name" value="PRK06590.1"/>
    <property type="match status" value="1"/>
</dbReference>
<feature type="transmembrane region" description="Helical" evidence="6">
    <location>
        <begin position="680"/>
        <end position="697"/>
    </location>
</feature>
<evidence type="ECO:0000256" key="5">
    <source>
        <dbReference type="RuleBase" id="RU000320"/>
    </source>
</evidence>
<dbReference type="PRINTS" id="PR01435">
    <property type="entry name" value="NPOXDRDTASE5"/>
</dbReference>
<feature type="transmembrane region" description="Helical" evidence="6">
    <location>
        <begin position="185"/>
        <end position="207"/>
    </location>
</feature>
<dbReference type="Gene3D" id="1.20.5.2700">
    <property type="match status" value="2"/>
</dbReference>
<dbReference type="EMBL" id="CP003349">
    <property type="protein sequence ID" value="AFD05750.1"/>
    <property type="molecule type" value="Genomic_DNA"/>
</dbReference>
<dbReference type="GO" id="GO:0015990">
    <property type="term" value="P:electron transport coupled proton transport"/>
    <property type="evidence" value="ECO:0007669"/>
    <property type="project" value="TreeGrafter"/>
</dbReference>
<comment type="subcellular location">
    <subcellularLocation>
        <location evidence="1">Endomembrane system</location>
        <topology evidence="1">Multi-pass membrane protein</topology>
    </subcellularLocation>
    <subcellularLocation>
        <location evidence="5">Membrane</location>
        <topology evidence="5">Multi-pass membrane protein</topology>
    </subcellularLocation>
</comment>
<evidence type="ECO:0000256" key="1">
    <source>
        <dbReference type="ARBA" id="ARBA00004127"/>
    </source>
</evidence>
<dbReference type="Pfam" id="PF00662">
    <property type="entry name" value="Proton_antipo_N"/>
    <property type="match status" value="1"/>
</dbReference>
<feature type="transmembrane region" description="Helical" evidence="6">
    <location>
        <begin position="12"/>
        <end position="32"/>
    </location>
</feature>
<evidence type="ECO:0000259" key="7">
    <source>
        <dbReference type="Pfam" id="PF00361"/>
    </source>
</evidence>
<dbReference type="HOGENOM" id="CLU_007100_6_0_10"/>
<reference evidence="9" key="1">
    <citation type="submission" date="2012-02" db="EMBL/GenBank/DDBJ databases">
        <title>The complete genome of Solitalea canadensis DSM 3403.</title>
        <authorList>
            <consortium name="US DOE Joint Genome Institute (JGI-PGF)"/>
            <person name="Lucas S."/>
            <person name="Copeland A."/>
            <person name="Lapidus A."/>
            <person name="Glavina del Rio T."/>
            <person name="Dalin E."/>
            <person name="Tice H."/>
            <person name="Bruce D."/>
            <person name="Goodwin L."/>
            <person name="Pitluck S."/>
            <person name="Peters L."/>
            <person name="Ovchinnikova G."/>
            <person name="Lu M."/>
            <person name="Kyrpides N."/>
            <person name="Mavromatis K."/>
            <person name="Ivanova N."/>
            <person name="Brettin T."/>
            <person name="Detter J.C."/>
            <person name="Han C."/>
            <person name="Larimer F."/>
            <person name="Land M."/>
            <person name="Hauser L."/>
            <person name="Markowitz V."/>
            <person name="Cheng J.-F."/>
            <person name="Hugenholtz P."/>
            <person name="Woyke T."/>
            <person name="Wu D."/>
            <person name="Spring S."/>
            <person name="Schroeder M."/>
            <person name="Kopitz M."/>
            <person name="Brambilla E."/>
            <person name="Klenk H.-P."/>
            <person name="Eisen J.A."/>
        </authorList>
    </citation>
    <scope>NUCLEOTIDE SEQUENCE</scope>
    <source>
        <strain evidence="9">DSM 3403</strain>
    </source>
</reference>
<feature type="transmembrane region" description="Helical" evidence="6">
    <location>
        <begin position="90"/>
        <end position="110"/>
    </location>
</feature>
<proteinExistence type="predicted"/>
<feature type="transmembrane region" description="Helical" evidence="6">
    <location>
        <begin position="408"/>
        <end position="428"/>
    </location>
</feature>
<dbReference type="InterPro" id="IPR001516">
    <property type="entry name" value="Proton_antipo_N"/>
</dbReference>
<keyword evidence="2 5" id="KW-0812">Transmembrane</keyword>
<evidence type="ECO:0000313" key="9">
    <source>
        <dbReference type="EMBL" id="AFD05750.1"/>
    </source>
</evidence>
<evidence type="ECO:0000256" key="2">
    <source>
        <dbReference type="ARBA" id="ARBA00022692"/>
    </source>
</evidence>
<dbReference type="NCBIfam" id="TIGR01974">
    <property type="entry name" value="NDH_I_L"/>
    <property type="match status" value="1"/>
</dbReference>
<dbReference type="GO" id="GO:0042773">
    <property type="term" value="P:ATP synthesis coupled electron transport"/>
    <property type="evidence" value="ECO:0007669"/>
    <property type="project" value="InterPro"/>
</dbReference>
<dbReference type="RefSeq" id="WP_014678978.1">
    <property type="nucleotide sequence ID" value="NC_017770.1"/>
</dbReference>
<feature type="domain" description="NADH-Ubiquinone oxidoreductase (complex I) chain 5 N-terminal" evidence="8">
    <location>
        <begin position="73"/>
        <end position="123"/>
    </location>
</feature>
<evidence type="ECO:0000313" key="10">
    <source>
        <dbReference type="Proteomes" id="UP000007590"/>
    </source>
</evidence>
<dbReference type="InterPro" id="IPR001750">
    <property type="entry name" value="ND/Mrp_TM"/>
</dbReference>
<protein>
    <submittedName>
        <fullName evidence="9">Proton-translocating NADH-quinone oxidoreductase, chain L</fullName>
    </submittedName>
</protein>
<sequence>MTIIEQVNSVTGAAVMALILPLLSFLIIGFWGKKLPRKGDWVAVSFTFISFLLSVYCFINTWNKQPHHFSTEWLNTGIINIGVGISLDNLAVLMLVLVTLITTLVMVYSIEYMKGEKYYHRYFSHLSLFLFSMLGVVLADSLFLVYIFWELVGFASYLLIGFWFEKDTATAANKKAFIVNRVGDIAFLIGILILLTQFGTLDFNALFGIDGKTGLVQQGVVEKGYWKFINSFGKEVVLNQTMLTVAGLCIFGGAVAKSAQFPLHVWLPDAMEGPTSVSSLIHAATMVAAGVYLTARVFPLFSPDALTVITYVGSFTAFMAATIAITQNDLKRVLAYSTISQLGFMIAALGVGAWSVALFHLVTHAFFKCLLFLGAGSVIHQLHHVQHEQHLDFDTQDMRLMGGLRKQMPITHAVLLIASLSLAGLPFFSGYLSKDLILVNAWSWADSYGGLSIIVPVLLSIAAMCTAFYIFRLIFKVFWGQNRLEKLYPQNNVKVHESNKLMTVPMLILAAFTLFFFFSINPVHGLDAWILSGLKTPVNSFSIPLQLSHLAEQIVPVSTVVIALIMILLARIAYIQGKLTFLQESNFLFKFSFNAWYFDQLYSAVIVKPILAFGTFIKWFDRVVVDGIVNGAASLVQGFSAVVDWIDRYIVDGSVNGIAFLSGRIGEFFRGFQTGRIQQYMALSVFGLILIIVLSYFF</sequence>
<gene>
    <name evidence="9" type="ordered locus">Solca_0625</name>
</gene>
<feature type="domain" description="NADH:quinone oxidoreductase/Mrp antiporter transmembrane" evidence="7">
    <location>
        <begin position="139"/>
        <end position="446"/>
    </location>
</feature>
<dbReference type="GO" id="GO:0012505">
    <property type="term" value="C:endomembrane system"/>
    <property type="evidence" value="ECO:0007669"/>
    <property type="project" value="UniProtKB-SubCell"/>
</dbReference>
<dbReference type="AlphaFoldDB" id="H8KY12"/>
<feature type="transmembrane region" description="Helical" evidence="6">
    <location>
        <begin position="554"/>
        <end position="574"/>
    </location>
</feature>
<feature type="transmembrane region" description="Helical" evidence="6">
    <location>
        <begin position="333"/>
        <end position="351"/>
    </location>
</feature>
<dbReference type="PANTHER" id="PTHR42829">
    <property type="entry name" value="NADH-UBIQUINONE OXIDOREDUCTASE CHAIN 5"/>
    <property type="match status" value="1"/>
</dbReference>
<keyword evidence="10" id="KW-1185">Reference proteome</keyword>
<dbReference type="Pfam" id="PF00361">
    <property type="entry name" value="Proton_antipo_M"/>
    <property type="match status" value="1"/>
</dbReference>
<feature type="transmembrane region" description="Helical" evidence="6">
    <location>
        <begin position="501"/>
        <end position="520"/>
    </location>
</feature>
<feature type="transmembrane region" description="Helical" evidence="6">
    <location>
        <begin position="122"/>
        <end position="139"/>
    </location>
</feature>
<keyword evidence="4 6" id="KW-0472">Membrane</keyword>
<accession>H8KY12</accession>
<feature type="transmembrane region" description="Helical" evidence="6">
    <location>
        <begin position="448"/>
        <end position="471"/>
    </location>
</feature>